<dbReference type="Gene3D" id="3.40.190.10">
    <property type="entry name" value="Periplasmic binding protein-like II"/>
    <property type="match status" value="1"/>
</dbReference>
<evidence type="ECO:0000313" key="3">
    <source>
        <dbReference type="Proteomes" id="UP000619295"/>
    </source>
</evidence>
<dbReference type="EMBL" id="JACXWY010000037">
    <property type="protein sequence ID" value="MBD3849392.1"/>
    <property type="molecule type" value="Genomic_DNA"/>
</dbReference>
<keyword evidence="3" id="KW-1185">Reference proteome</keyword>
<name>A0A927EEB6_9HYPH</name>
<evidence type="ECO:0008006" key="4">
    <source>
        <dbReference type="Google" id="ProtNLM"/>
    </source>
</evidence>
<accession>A0A927EEB6</accession>
<reference evidence="2" key="1">
    <citation type="submission" date="2020-09" db="EMBL/GenBank/DDBJ databases">
        <title>Bosea spartocytisi sp. nov. a root nodule endophyte of Spartocytisus supranubius in the high mountain ecosystem fo the Teide National Park (Canary Islands, Spain).</title>
        <authorList>
            <person name="Pulido-Suarez L."/>
            <person name="Peix A."/>
            <person name="Igual J.M."/>
            <person name="Socas-Perez N."/>
            <person name="Velazquez E."/>
            <person name="Flores-Felix J.D."/>
            <person name="Leon-Barrios M."/>
        </authorList>
    </citation>
    <scope>NUCLEOTIDE SEQUENCE</scope>
    <source>
        <strain evidence="2">SSUT16</strain>
    </source>
</reference>
<dbReference type="Gene3D" id="3.40.190.150">
    <property type="entry name" value="Bordetella uptake gene, domain 1"/>
    <property type="match status" value="1"/>
</dbReference>
<dbReference type="InterPro" id="IPR005064">
    <property type="entry name" value="BUG"/>
</dbReference>
<gene>
    <name evidence="2" type="ORF">IED13_27145</name>
</gene>
<dbReference type="AlphaFoldDB" id="A0A927EEB6"/>
<evidence type="ECO:0000256" key="1">
    <source>
        <dbReference type="ARBA" id="ARBA00006987"/>
    </source>
</evidence>
<sequence length="216" mass="22470">MENKGGAGGNIGATSVANADGDGQIILLTTTGIHSISPSLYKTLPFDHIKDFKPIAPVVDAPNVILVRNTLPVKTLDELVRYAKDKPGALNLAVPGNGTSPHLAAELLKSIAKIDLTNVTYRGGAPAFSDLVSGQVDLLVDAVTTATPHINAGTVRALAVTSKTRSPLLPTVPATAETIPGYEMNVWWGLMAPSKTPGSIVDRLNCENAVAVSRSS</sequence>
<dbReference type="PANTHER" id="PTHR42928:SF5">
    <property type="entry name" value="BLR1237 PROTEIN"/>
    <property type="match status" value="1"/>
</dbReference>
<dbReference type="Proteomes" id="UP000619295">
    <property type="component" value="Unassembled WGS sequence"/>
</dbReference>
<dbReference type="SUPFAM" id="SSF53850">
    <property type="entry name" value="Periplasmic binding protein-like II"/>
    <property type="match status" value="1"/>
</dbReference>
<dbReference type="InterPro" id="IPR042100">
    <property type="entry name" value="Bug_dom1"/>
</dbReference>
<organism evidence="2 3">
    <name type="scientific">Bosea spartocytisi</name>
    <dbReference type="NCBI Taxonomy" id="2773451"/>
    <lineage>
        <taxon>Bacteria</taxon>
        <taxon>Pseudomonadati</taxon>
        <taxon>Pseudomonadota</taxon>
        <taxon>Alphaproteobacteria</taxon>
        <taxon>Hyphomicrobiales</taxon>
        <taxon>Boseaceae</taxon>
        <taxon>Bosea</taxon>
    </lineage>
</organism>
<protein>
    <recommendedName>
        <fullName evidence="4">Tripartite tricarboxylate transporter substrate binding protein</fullName>
    </recommendedName>
</protein>
<comment type="similarity">
    <text evidence="1">Belongs to the UPF0065 (bug) family.</text>
</comment>
<dbReference type="PANTHER" id="PTHR42928">
    <property type="entry name" value="TRICARBOXYLATE-BINDING PROTEIN"/>
    <property type="match status" value="1"/>
</dbReference>
<comment type="caution">
    <text evidence="2">The sequence shown here is derived from an EMBL/GenBank/DDBJ whole genome shotgun (WGS) entry which is preliminary data.</text>
</comment>
<proteinExistence type="inferred from homology"/>
<dbReference type="Pfam" id="PF03401">
    <property type="entry name" value="TctC"/>
    <property type="match status" value="1"/>
</dbReference>
<evidence type="ECO:0000313" key="2">
    <source>
        <dbReference type="EMBL" id="MBD3849392.1"/>
    </source>
</evidence>